<dbReference type="Proteomes" id="UP000291483">
    <property type="component" value="Unassembled WGS sequence"/>
</dbReference>
<sequence length="70" mass="7906">MYATNHPDSTTWQERYDDAGTGVEIEETTDRYVLALSAAVVKYPAGHPEILRAMEAVRRHTNGRKTTRLS</sequence>
<dbReference type="AlphaFoldDB" id="A0A4Q8AKB7"/>
<dbReference type="EMBL" id="SHLC01000001">
    <property type="protein sequence ID" value="RZU64952.1"/>
    <property type="molecule type" value="Genomic_DNA"/>
</dbReference>
<evidence type="ECO:0000313" key="2">
    <source>
        <dbReference type="Proteomes" id="UP000291483"/>
    </source>
</evidence>
<keyword evidence="2" id="KW-1185">Reference proteome</keyword>
<dbReference type="RefSeq" id="WP_130505375.1">
    <property type="nucleotide sequence ID" value="NZ_SHLC01000001.1"/>
</dbReference>
<accession>A0A4Q8AKB7</accession>
<reference evidence="1 2" key="1">
    <citation type="submission" date="2019-02" db="EMBL/GenBank/DDBJ databases">
        <title>Sequencing the genomes of 1000 actinobacteria strains.</title>
        <authorList>
            <person name="Klenk H.-P."/>
        </authorList>
    </citation>
    <scope>NUCLEOTIDE SEQUENCE [LARGE SCALE GENOMIC DNA]</scope>
    <source>
        <strain evidence="1 2">DSM 18319</strain>
    </source>
</reference>
<proteinExistence type="predicted"/>
<comment type="caution">
    <text evidence="1">The sequence shown here is derived from an EMBL/GenBank/DDBJ whole genome shotgun (WGS) entry which is preliminary data.</text>
</comment>
<name>A0A4Q8AKB7_9MICO</name>
<evidence type="ECO:0000313" key="1">
    <source>
        <dbReference type="EMBL" id="RZU64952.1"/>
    </source>
</evidence>
<organism evidence="1 2">
    <name type="scientific">Microterricola gilva</name>
    <dbReference type="NCBI Taxonomy" id="393267"/>
    <lineage>
        <taxon>Bacteria</taxon>
        <taxon>Bacillati</taxon>
        <taxon>Actinomycetota</taxon>
        <taxon>Actinomycetes</taxon>
        <taxon>Micrococcales</taxon>
        <taxon>Microbacteriaceae</taxon>
        <taxon>Microterricola</taxon>
    </lineage>
</organism>
<gene>
    <name evidence="1" type="ORF">EV379_1263</name>
</gene>
<protein>
    <submittedName>
        <fullName evidence="1">Uncharacterized protein</fullName>
    </submittedName>
</protein>
<dbReference type="OrthoDB" id="9862845at2"/>